<gene>
    <name evidence="3" type="ORF">LAQU0_S02e08768g</name>
</gene>
<feature type="region of interest" description="Disordered" evidence="1">
    <location>
        <begin position="229"/>
        <end position="296"/>
    </location>
</feature>
<proteinExistence type="predicted"/>
<feature type="domain" description="BSD" evidence="2">
    <location>
        <begin position="168"/>
        <end position="220"/>
    </location>
</feature>
<name>A0A0P1KQV5_9SACH</name>
<dbReference type="InterPro" id="IPR005607">
    <property type="entry name" value="BSD_dom"/>
</dbReference>
<dbReference type="Pfam" id="PF03909">
    <property type="entry name" value="BSD"/>
    <property type="match status" value="1"/>
</dbReference>
<evidence type="ECO:0000256" key="1">
    <source>
        <dbReference type="SAM" id="MobiDB-lite"/>
    </source>
</evidence>
<protein>
    <submittedName>
        <fullName evidence="3">LAQU0S02e08768g1_1</fullName>
    </submittedName>
</protein>
<dbReference type="PANTHER" id="PTHR16019:SF5">
    <property type="entry name" value="BSD DOMAIN-CONTAINING PROTEIN 1"/>
    <property type="match status" value="1"/>
</dbReference>
<keyword evidence="4" id="KW-1185">Reference proteome</keyword>
<feature type="compositionally biased region" description="Basic and acidic residues" evidence="1">
    <location>
        <begin position="251"/>
        <end position="277"/>
    </location>
</feature>
<dbReference type="PANTHER" id="PTHR16019">
    <property type="entry name" value="SYNAPSE-ASSOCIATED PROTEIN"/>
    <property type="match status" value="1"/>
</dbReference>
<evidence type="ECO:0000313" key="4">
    <source>
        <dbReference type="Proteomes" id="UP000236544"/>
    </source>
</evidence>
<dbReference type="SUPFAM" id="SSF140383">
    <property type="entry name" value="BSD domain-like"/>
    <property type="match status" value="1"/>
</dbReference>
<dbReference type="GO" id="GO:0005737">
    <property type="term" value="C:cytoplasm"/>
    <property type="evidence" value="ECO:0007669"/>
    <property type="project" value="TreeGrafter"/>
</dbReference>
<evidence type="ECO:0000259" key="2">
    <source>
        <dbReference type="PROSITE" id="PS50858"/>
    </source>
</evidence>
<reference evidence="4" key="1">
    <citation type="submission" date="2015-10" db="EMBL/GenBank/DDBJ databases">
        <authorList>
            <person name="Devillers H."/>
        </authorList>
    </citation>
    <scope>NUCLEOTIDE SEQUENCE [LARGE SCALE GENOMIC DNA]</scope>
</reference>
<accession>A0A0P1KQV5</accession>
<dbReference type="Proteomes" id="UP000236544">
    <property type="component" value="Unassembled WGS sequence"/>
</dbReference>
<dbReference type="Gene3D" id="1.10.3970.10">
    <property type="entry name" value="BSD domain"/>
    <property type="match status" value="1"/>
</dbReference>
<evidence type="ECO:0000313" key="3">
    <source>
        <dbReference type="EMBL" id="CUS21220.1"/>
    </source>
</evidence>
<organism evidence="3 4">
    <name type="scientific">Lachancea quebecensis</name>
    <dbReference type="NCBI Taxonomy" id="1654605"/>
    <lineage>
        <taxon>Eukaryota</taxon>
        <taxon>Fungi</taxon>
        <taxon>Dikarya</taxon>
        <taxon>Ascomycota</taxon>
        <taxon>Saccharomycotina</taxon>
        <taxon>Saccharomycetes</taxon>
        <taxon>Saccharomycetales</taxon>
        <taxon>Saccharomycetaceae</taxon>
        <taxon>Lachancea</taxon>
    </lineage>
</organism>
<dbReference type="PROSITE" id="PS50858">
    <property type="entry name" value="BSD"/>
    <property type="match status" value="1"/>
</dbReference>
<dbReference type="InterPro" id="IPR035925">
    <property type="entry name" value="BSD_dom_sf"/>
</dbReference>
<dbReference type="InterPro" id="IPR051494">
    <property type="entry name" value="BSD_domain-containing"/>
</dbReference>
<dbReference type="EMBL" id="LN890542">
    <property type="protein sequence ID" value="CUS21220.1"/>
    <property type="molecule type" value="Genomic_DNA"/>
</dbReference>
<dbReference type="SMART" id="SM00751">
    <property type="entry name" value="BSD"/>
    <property type="match status" value="1"/>
</dbReference>
<dbReference type="AlphaFoldDB" id="A0A0P1KQV5"/>
<dbReference type="OrthoDB" id="73788at2759"/>
<feature type="compositionally biased region" description="Acidic residues" evidence="1">
    <location>
        <begin position="235"/>
        <end position="250"/>
    </location>
</feature>
<feature type="compositionally biased region" description="Acidic residues" evidence="1">
    <location>
        <begin position="280"/>
        <end position="296"/>
    </location>
</feature>
<sequence length="296" mass="34114">MEFFYEEQATGNGEQLVDGELKSDKNTEKAFQELEGTIDEQYQRTARALKKFVNDERDVELNIPLDSRISEKAQGALDSLDTQLQTVEHLAQGYWKKVSTKSFWSSVTNTLGSKLDEVVKINEPQSATNRSQTPEAKAATPVAGNRTEAELRMLSSNDKVYLENEDELPDDFKVDEYTADISQLLTENKSLELLMNALVPEKLSYQDFWNIYFLKKDKILEMERKRKELLKKKEEEEDKEVDWDDEEEETELKKPLEPTNEKGPSKSDIEGQYDKVSEAGVEEEEGDDNDDDDDWE</sequence>